<keyword evidence="2" id="KW-1185">Reference proteome</keyword>
<dbReference type="EMBL" id="BTGU01002913">
    <property type="protein sequence ID" value="GMN23407.1"/>
    <property type="molecule type" value="Genomic_DNA"/>
</dbReference>
<proteinExistence type="predicted"/>
<evidence type="ECO:0000313" key="2">
    <source>
        <dbReference type="Proteomes" id="UP001187192"/>
    </source>
</evidence>
<dbReference type="AlphaFoldDB" id="A0AA87YUM9"/>
<accession>A0AA87YUM9</accession>
<dbReference type="Proteomes" id="UP001187192">
    <property type="component" value="Unassembled WGS sequence"/>
</dbReference>
<gene>
    <name evidence="1" type="ORF">TIFTF001_043680</name>
</gene>
<comment type="caution">
    <text evidence="1">The sequence shown here is derived from an EMBL/GenBank/DDBJ whole genome shotgun (WGS) entry which is preliminary data.</text>
</comment>
<protein>
    <submittedName>
        <fullName evidence="1">Uncharacterized protein</fullName>
    </submittedName>
</protein>
<reference evidence="1" key="1">
    <citation type="submission" date="2023-07" db="EMBL/GenBank/DDBJ databases">
        <title>draft genome sequence of fig (Ficus carica).</title>
        <authorList>
            <person name="Takahashi T."/>
            <person name="Nishimura K."/>
        </authorList>
    </citation>
    <scope>NUCLEOTIDE SEQUENCE</scope>
</reference>
<name>A0AA87YUM9_FICCA</name>
<evidence type="ECO:0000313" key="1">
    <source>
        <dbReference type="EMBL" id="GMN23407.1"/>
    </source>
</evidence>
<organism evidence="1 2">
    <name type="scientific">Ficus carica</name>
    <name type="common">Common fig</name>
    <dbReference type="NCBI Taxonomy" id="3494"/>
    <lineage>
        <taxon>Eukaryota</taxon>
        <taxon>Viridiplantae</taxon>
        <taxon>Streptophyta</taxon>
        <taxon>Embryophyta</taxon>
        <taxon>Tracheophyta</taxon>
        <taxon>Spermatophyta</taxon>
        <taxon>Magnoliopsida</taxon>
        <taxon>eudicotyledons</taxon>
        <taxon>Gunneridae</taxon>
        <taxon>Pentapetalae</taxon>
        <taxon>rosids</taxon>
        <taxon>fabids</taxon>
        <taxon>Rosales</taxon>
        <taxon>Moraceae</taxon>
        <taxon>Ficeae</taxon>
        <taxon>Ficus</taxon>
    </lineage>
</organism>
<sequence>MFSTLHLNNFHGRSPMIGIADQVQDLQPREMKNAPSSAASPSFIEQIEFTPLG</sequence>